<organism evidence="2 3">
    <name type="scientific">Mycobacterium simiae</name>
    <name type="common">Mycobacterium habana</name>
    <dbReference type="NCBI Taxonomy" id="1784"/>
    <lineage>
        <taxon>Bacteria</taxon>
        <taxon>Bacillati</taxon>
        <taxon>Actinomycetota</taxon>
        <taxon>Actinomycetes</taxon>
        <taxon>Mycobacteriales</taxon>
        <taxon>Mycobacteriaceae</taxon>
        <taxon>Mycobacterium</taxon>
        <taxon>Mycobacterium simiae complex</taxon>
    </lineage>
</organism>
<evidence type="ECO:0000256" key="1">
    <source>
        <dbReference type="SAM" id="Phobius"/>
    </source>
</evidence>
<keyword evidence="1" id="KW-0472">Membrane</keyword>
<proteinExistence type="predicted"/>
<keyword evidence="1" id="KW-1133">Transmembrane helix</keyword>
<feature type="transmembrane region" description="Helical" evidence="1">
    <location>
        <begin position="31"/>
        <end position="55"/>
    </location>
</feature>
<gene>
    <name evidence="2" type="ORF">B5M45_11040</name>
</gene>
<dbReference type="EMBL" id="MZZM01000016">
    <property type="protein sequence ID" value="ORJ60807.1"/>
    <property type="molecule type" value="Genomic_DNA"/>
</dbReference>
<feature type="transmembrane region" description="Helical" evidence="1">
    <location>
        <begin position="7"/>
        <end position="25"/>
    </location>
</feature>
<evidence type="ECO:0000313" key="2">
    <source>
        <dbReference type="EMBL" id="ORJ60807.1"/>
    </source>
</evidence>
<sequence>MNIVIRAGYAASLLSSSAVHGYLYIHGYQHIPTIGTAFLVQASVAFALAPLILLGGPWWLRWAAAGTAGGSLIAFALSRAGGFLGFAESGWTPSPYAAISVGAEVLTLLLWGFDGYRAGFRRRWPRVRGRASAA</sequence>
<feature type="transmembrane region" description="Helical" evidence="1">
    <location>
        <begin position="62"/>
        <end position="84"/>
    </location>
</feature>
<evidence type="ECO:0008006" key="4">
    <source>
        <dbReference type="Google" id="ProtNLM"/>
    </source>
</evidence>
<dbReference type="Proteomes" id="UP000193040">
    <property type="component" value="Unassembled WGS sequence"/>
</dbReference>
<keyword evidence="1" id="KW-0812">Transmembrane</keyword>
<dbReference type="RefSeq" id="WP_084949843.1">
    <property type="nucleotide sequence ID" value="NZ_JASWDE010000001.1"/>
</dbReference>
<accession>A0A1X0Y6Q6</accession>
<dbReference type="AlphaFoldDB" id="A0A1X0Y6Q6"/>
<protein>
    <recommendedName>
        <fullName evidence="4">DUF4345 domain-containing protein</fullName>
    </recommendedName>
</protein>
<reference evidence="2 3" key="1">
    <citation type="submission" date="2017-03" db="EMBL/GenBank/DDBJ databases">
        <title>Genomic insights into Mycobacterium simiae human colonization.</title>
        <authorList>
            <person name="Steffani J.L."/>
            <person name="Brunck M.E."/>
            <person name="Cruz E."/>
            <person name="Montiel R."/>
            <person name="Barona F."/>
        </authorList>
    </citation>
    <scope>NUCLEOTIDE SEQUENCE [LARGE SCALE GENOMIC DNA]</scope>
    <source>
        <strain evidence="2 3">MsiGto</strain>
    </source>
</reference>
<name>A0A1X0Y6Q6_MYCSI</name>
<feature type="transmembrane region" description="Helical" evidence="1">
    <location>
        <begin position="96"/>
        <end position="113"/>
    </location>
</feature>
<comment type="caution">
    <text evidence="2">The sequence shown here is derived from an EMBL/GenBank/DDBJ whole genome shotgun (WGS) entry which is preliminary data.</text>
</comment>
<dbReference type="STRING" id="1784.VC42_19140"/>
<keyword evidence="3" id="KW-1185">Reference proteome</keyword>
<evidence type="ECO:0000313" key="3">
    <source>
        <dbReference type="Proteomes" id="UP000193040"/>
    </source>
</evidence>